<keyword evidence="12 15" id="KW-0472">Membrane</keyword>
<dbReference type="InterPro" id="IPR006769">
    <property type="entry name" value="MCU_C"/>
</dbReference>
<dbReference type="GO" id="GO:1990246">
    <property type="term" value="C:uniplex complex"/>
    <property type="evidence" value="ECO:0007669"/>
    <property type="project" value="TreeGrafter"/>
</dbReference>
<organism evidence="18 19">
    <name type="scientific">Acanthamoeba castellanii (strain ATCC 30010 / Neff)</name>
    <dbReference type="NCBI Taxonomy" id="1257118"/>
    <lineage>
        <taxon>Eukaryota</taxon>
        <taxon>Amoebozoa</taxon>
        <taxon>Discosea</taxon>
        <taxon>Longamoebia</taxon>
        <taxon>Centramoebida</taxon>
        <taxon>Acanthamoebidae</taxon>
        <taxon>Acanthamoeba</taxon>
    </lineage>
</organism>
<evidence type="ECO:0000256" key="11">
    <source>
        <dbReference type="ARBA" id="ARBA00023128"/>
    </source>
</evidence>
<name>L8HBR7_ACACF</name>
<keyword evidence="3 15" id="KW-0813">Transport</keyword>
<dbReference type="Proteomes" id="UP000011083">
    <property type="component" value="Unassembled WGS sequence"/>
</dbReference>
<dbReference type="PANTHER" id="PTHR13462:SF10">
    <property type="entry name" value="CALCIUM UNIPORTER PROTEIN, MITOCHONDRIAL"/>
    <property type="match status" value="1"/>
</dbReference>
<dbReference type="GO" id="GO:0015292">
    <property type="term" value="F:uniporter activity"/>
    <property type="evidence" value="ECO:0007669"/>
    <property type="project" value="UniProtKB-UniRule"/>
</dbReference>
<feature type="transmembrane region" description="Helical" evidence="15">
    <location>
        <begin position="108"/>
        <end position="128"/>
    </location>
</feature>
<evidence type="ECO:0000256" key="12">
    <source>
        <dbReference type="ARBA" id="ARBA00023136"/>
    </source>
</evidence>
<dbReference type="Pfam" id="PF04678">
    <property type="entry name" value="MCU"/>
    <property type="match status" value="1"/>
</dbReference>
<comment type="subcellular location">
    <subcellularLocation>
        <location evidence="1 15">Mitochondrion inner membrane</location>
        <topology evidence="1 15">Multi-pass membrane protein</topology>
    </subcellularLocation>
</comment>
<dbReference type="OrthoDB" id="278338at2759"/>
<evidence type="ECO:0000256" key="14">
    <source>
        <dbReference type="ARBA" id="ARBA00036634"/>
    </source>
</evidence>
<comment type="similarity">
    <text evidence="2 15">Belongs to the MCU (TC 1.A.77) family.</text>
</comment>
<comment type="function">
    <text evidence="15">Mitochondrial inner membrane calcium uniporter that mediates calcium uptake into mitochondria. Mitochondrial calcium homeostasis plays key roles in cellular physiology and regulates cell bioenergetics, cytoplasmic calcium signals and activation of cell death pathways.</text>
</comment>
<evidence type="ECO:0000259" key="17">
    <source>
        <dbReference type="Pfam" id="PF04678"/>
    </source>
</evidence>
<keyword evidence="4 15" id="KW-0109">Calcium transport</keyword>
<evidence type="ECO:0000256" key="10">
    <source>
        <dbReference type="ARBA" id="ARBA00023065"/>
    </source>
</evidence>
<evidence type="ECO:0000256" key="4">
    <source>
        <dbReference type="ARBA" id="ARBA00022568"/>
    </source>
</evidence>
<accession>L8HBR7</accession>
<dbReference type="InterPro" id="IPR039055">
    <property type="entry name" value="MCU_fam"/>
</dbReference>
<comment type="catalytic activity">
    <reaction evidence="14">
        <text>Ca(2+)(in) = Ca(2+)(out)</text>
        <dbReference type="Rhea" id="RHEA:29671"/>
        <dbReference type="ChEBI" id="CHEBI:29108"/>
    </reaction>
</comment>
<evidence type="ECO:0000256" key="3">
    <source>
        <dbReference type="ARBA" id="ARBA00022448"/>
    </source>
</evidence>
<sequence>MDGWLAGLGNASRYNVEEAEARELLKSLHKSGRVLHYENSPELAATVIVRPDALAASFVKLLDVQGEYTKGFVQAKQQELDALRQELQELEVTRQGLETKAYQRADNWIRLGLAYIVLQAGLVARLTWWELSWDIMEPVTYMLTFTTGIGAMAYFTHTGTEYTYEALRRHLAEGRLKKLYRKHNFDINRYQELQRAVVQTEVELAAPEVHLLKFQTLALQ</sequence>
<feature type="domain" description="Calcium uniporter protein C-terminal" evidence="17">
    <location>
        <begin position="19"/>
        <end position="193"/>
    </location>
</feature>
<keyword evidence="10 15" id="KW-0406">Ion transport</keyword>
<gene>
    <name evidence="18" type="ORF">ACA1_359740</name>
</gene>
<evidence type="ECO:0000256" key="16">
    <source>
        <dbReference type="SAM" id="Coils"/>
    </source>
</evidence>
<dbReference type="STRING" id="1257118.L8HBR7"/>
<evidence type="ECO:0000256" key="13">
    <source>
        <dbReference type="ARBA" id="ARBA00023303"/>
    </source>
</evidence>
<dbReference type="GeneID" id="14923948"/>
<dbReference type="OMA" id="HYENSPE"/>
<evidence type="ECO:0000256" key="15">
    <source>
        <dbReference type="RuleBase" id="RU367035"/>
    </source>
</evidence>
<feature type="transmembrane region" description="Helical" evidence="15">
    <location>
        <begin position="140"/>
        <end position="159"/>
    </location>
</feature>
<evidence type="ECO:0000256" key="9">
    <source>
        <dbReference type="ARBA" id="ARBA00022989"/>
    </source>
</evidence>
<evidence type="ECO:0000256" key="8">
    <source>
        <dbReference type="ARBA" id="ARBA00022837"/>
    </source>
</evidence>
<dbReference type="RefSeq" id="XP_004352448.1">
    <property type="nucleotide sequence ID" value="XM_004352396.1"/>
</dbReference>
<dbReference type="GO" id="GO:0051560">
    <property type="term" value="P:mitochondrial calcium ion homeostasis"/>
    <property type="evidence" value="ECO:0007669"/>
    <property type="project" value="UniProtKB-UniRule"/>
</dbReference>
<keyword evidence="6 15" id="KW-0812">Transmembrane</keyword>
<keyword evidence="11 15" id="KW-0496">Mitochondrion</keyword>
<keyword evidence="13 15" id="KW-0407">Ion channel</keyword>
<protein>
    <recommendedName>
        <fullName evidence="15">Calcium uniporter protein</fullName>
    </recommendedName>
</protein>
<evidence type="ECO:0000256" key="2">
    <source>
        <dbReference type="ARBA" id="ARBA00005653"/>
    </source>
</evidence>
<dbReference type="GO" id="GO:0005262">
    <property type="term" value="F:calcium channel activity"/>
    <property type="evidence" value="ECO:0007669"/>
    <property type="project" value="UniProtKB-UniRule"/>
</dbReference>
<feature type="coiled-coil region" evidence="16">
    <location>
        <begin position="73"/>
        <end position="100"/>
    </location>
</feature>
<keyword evidence="19" id="KW-1185">Reference proteome</keyword>
<reference evidence="18 19" key="1">
    <citation type="journal article" date="2013" name="Genome Biol.">
        <title>Genome of Acanthamoeba castellanii highlights extensive lateral gene transfer and early evolution of tyrosine kinase signaling.</title>
        <authorList>
            <person name="Clarke M."/>
            <person name="Lohan A.J."/>
            <person name="Liu B."/>
            <person name="Lagkouvardos I."/>
            <person name="Roy S."/>
            <person name="Zafar N."/>
            <person name="Bertelli C."/>
            <person name="Schilde C."/>
            <person name="Kianianmomeni A."/>
            <person name="Burglin T.R."/>
            <person name="Frech C."/>
            <person name="Turcotte B."/>
            <person name="Kopec K.O."/>
            <person name="Synnott J.M."/>
            <person name="Choo C."/>
            <person name="Paponov I."/>
            <person name="Finkler A."/>
            <person name="Soon Heng Tan C."/>
            <person name="Hutchins A.P."/>
            <person name="Weinmeier T."/>
            <person name="Rattei T."/>
            <person name="Chu J.S."/>
            <person name="Gimenez G."/>
            <person name="Irimia M."/>
            <person name="Rigden D.J."/>
            <person name="Fitzpatrick D.A."/>
            <person name="Lorenzo-Morales J."/>
            <person name="Bateman A."/>
            <person name="Chiu C.H."/>
            <person name="Tang P."/>
            <person name="Hegemann P."/>
            <person name="Fromm H."/>
            <person name="Raoult D."/>
            <person name="Greub G."/>
            <person name="Miranda-Saavedra D."/>
            <person name="Chen N."/>
            <person name="Nash P."/>
            <person name="Ginger M.L."/>
            <person name="Horn M."/>
            <person name="Schaap P."/>
            <person name="Caler L."/>
            <person name="Loftus B."/>
        </authorList>
    </citation>
    <scope>NUCLEOTIDE SEQUENCE [LARGE SCALE GENOMIC DNA]</scope>
    <source>
        <strain evidence="18 19">Neff</strain>
    </source>
</reference>
<keyword evidence="8 15" id="KW-0106">Calcium</keyword>
<dbReference type="EMBL" id="KB007867">
    <property type="protein sequence ID" value="ELR22979.1"/>
    <property type="molecule type" value="Genomic_DNA"/>
</dbReference>
<dbReference type="GO" id="GO:0036444">
    <property type="term" value="P:calcium import into the mitochondrion"/>
    <property type="evidence" value="ECO:0007669"/>
    <property type="project" value="TreeGrafter"/>
</dbReference>
<evidence type="ECO:0000313" key="18">
    <source>
        <dbReference type="EMBL" id="ELR22979.1"/>
    </source>
</evidence>
<evidence type="ECO:0000256" key="7">
    <source>
        <dbReference type="ARBA" id="ARBA00022792"/>
    </source>
</evidence>
<keyword evidence="7 15" id="KW-0999">Mitochondrion inner membrane</keyword>
<dbReference type="PANTHER" id="PTHR13462">
    <property type="entry name" value="CALCIUM UNIPORTER PROTEIN, MITOCHONDRIAL"/>
    <property type="match status" value="1"/>
</dbReference>
<keyword evidence="16" id="KW-0175">Coiled coil</keyword>
<dbReference type="VEuPathDB" id="AmoebaDB:ACA1_359740"/>
<evidence type="ECO:0000256" key="1">
    <source>
        <dbReference type="ARBA" id="ARBA00004448"/>
    </source>
</evidence>
<dbReference type="KEGG" id="acan:ACA1_359740"/>
<keyword evidence="9 15" id="KW-1133">Transmembrane helix</keyword>
<evidence type="ECO:0000313" key="19">
    <source>
        <dbReference type="Proteomes" id="UP000011083"/>
    </source>
</evidence>
<comment type="domain">
    <text evidence="15">The selectivity filter, in which calcium ions are arranged in single file, is composed of two acidic rings separated by one helical turn along the central axis of the channel pore.</text>
</comment>
<dbReference type="AlphaFoldDB" id="L8HBR7"/>
<evidence type="ECO:0000256" key="5">
    <source>
        <dbReference type="ARBA" id="ARBA00022673"/>
    </source>
</evidence>
<keyword evidence="5 15" id="KW-0107">Calcium channel</keyword>
<proteinExistence type="inferred from homology"/>
<evidence type="ECO:0000256" key="6">
    <source>
        <dbReference type="ARBA" id="ARBA00022692"/>
    </source>
</evidence>